<dbReference type="Proteomes" id="UP001162483">
    <property type="component" value="Unassembled WGS sequence"/>
</dbReference>
<feature type="non-terminal residue" evidence="1">
    <location>
        <position position="45"/>
    </location>
</feature>
<gene>
    <name evidence="1" type="ORF">SPARVUS_LOCUS1698373</name>
</gene>
<keyword evidence="2" id="KW-1185">Reference proteome</keyword>
<organism evidence="1 2">
    <name type="scientific">Staurois parvus</name>
    <dbReference type="NCBI Taxonomy" id="386267"/>
    <lineage>
        <taxon>Eukaryota</taxon>
        <taxon>Metazoa</taxon>
        <taxon>Chordata</taxon>
        <taxon>Craniata</taxon>
        <taxon>Vertebrata</taxon>
        <taxon>Euteleostomi</taxon>
        <taxon>Amphibia</taxon>
        <taxon>Batrachia</taxon>
        <taxon>Anura</taxon>
        <taxon>Neobatrachia</taxon>
        <taxon>Ranoidea</taxon>
        <taxon>Ranidae</taxon>
        <taxon>Staurois</taxon>
    </lineage>
</organism>
<evidence type="ECO:0000313" key="2">
    <source>
        <dbReference type="Proteomes" id="UP001162483"/>
    </source>
</evidence>
<dbReference type="EMBL" id="CATNWA010001396">
    <property type="protein sequence ID" value="CAI9540129.1"/>
    <property type="molecule type" value="Genomic_DNA"/>
</dbReference>
<accession>A0ABN9AVT4</accession>
<reference evidence="1" key="1">
    <citation type="submission" date="2023-05" db="EMBL/GenBank/DDBJ databases">
        <authorList>
            <person name="Stuckert A."/>
        </authorList>
    </citation>
    <scope>NUCLEOTIDE SEQUENCE</scope>
</reference>
<sequence>MSCQSTPGLEYHTKHKRVRQISSSFQYNLSYTNFPQDTFPPQYKF</sequence>
<proteinExistence type="predicted"/>
<evidence type="ECO:0000313" key="1">
    <source>
        <dbReference type="EMBL" id="CAI9540129.1"/>
    </source>
</evidence>
<protein>
    <submittedName>
        <fullName evidence="1">Uncharacterized protein</fullName>
    </submittedName>
</protein>
<name>A0ABN9AVT4_9NEOB</name>
<comment type="caution">
    <text evidence="1">The sequence shown here is derived from an EMBL/GenBank/DDBJ whole genome shotgun (WGS) entry which is preliminary data.</text>
</comment>